<keyword evidence="4" id="KW-0813">Transport</keyword>
<dbReference type="GO" id="GO:0102721">
    <property type="term" value="F:ubiquinol:oxygen oxidoreductase activity"/>
    <property type="evidence" value="ECO:0007669"/>
    <property type="project" value="UniProtKB-EC"/>
</dbReference>
<keyword evidence="12 13" id="KW-0472">Membrane</keyword>
<dbReference type="GO" id="GO:0010230">
    <property type="term" value="P:alternative respiration"/>
    <property type="evidence" value="ECO:0000318"/>
    <property type="project" value="GO_Central"/>
</dbReference>
<keyword evidence="10 13" id="KW-0560">Oxidoreductase</keyword>
<dbReference type="STRING" id="4072.A0A2G2YKY8"/>
<dbReference type="Pfam" id="PF01786">
    <property type="entry name" value="AOX"/>
    <property type="match status" value="1"/>
</dbReference>
<evidence type="ECO:0000256" key="2">
    <source>
        <dbReference type="ARBA" id="ARBA00004370"/>
    </source>
</evidence>
<comment type="catalytic activity">
    <reaction evidence="1 13">
        <text>2 a ubiquinol + O2 = 2 a ubiquinone + 2 H2O</text>
        <dbReference type="Rhea" id="RHEA:30255"/>
        <dbReference type="Rhea" id="RHEA-COMP:9565"/>
        <dbReference type="Rhea" id="RHEA-COMP:9566"/>
        <dbReference type="ChEBI" id="CHEBI:15377"/>
        <dbReference type="ChEBI" id="CHEBI:15379"/>
        <dbReference type="ChEBI" id="CHEBI:16389"/>
        <dbReference type="ChEBI" id="CHEBI:17976"/>
        <dbReference type="EC" id="1.10.3.11"/>
    </reaction>
</comment>
<reference evidence="14 15" key="2">
    <citation type="journal article" date="2017" name="Genome Biol.">
        <title>New reference genome sequences of hot pepper reveal the massive evolution of plant disease-resistance genes by retroduplication.</title>
        <authorList>
            <person name="Kim S."/>
            <person name="Park J."/>
            <person name="Yeom S.I."/>
            <person name="Kim Y.M."/>
            <person name="Seo E."/>
            <person name="Kim K.T."/>
            <person name="Kim M.S."/>
            <person name="Lee J.M."/>
            <person name="Cheong K."/>
            <person name="Shin H.S."/>
            <person name="Kim S.B."/>
            <person name="Han K."/>
            <person name="Lee J."/>
            <person name="Park M."/>
            <person name="Lee H.A."/>
            <person name="Lee H.Y."/>
            <person name="Lee Y."/>
            <person name="Oh S."/>
            <person name="Lee J.H."/>
            <person name="Choi E."/>
            <person name="Choi E."/>
            <person name="Lee S.E."/>
            <person name="Jeon J."/>
            <person name="Kim H."/>
            <person name="Choi G."/>
            <person name="Song H."/>
            <person name="Lee J."/>
            <person name="Lee S.C."/>
            <person name="Kwon J.K."/>
            <person name="Lee H.Y."/>
            <person name="Koo N."/>
            <person name="Hong Y."/>
            <person name="Kim R.W."/>
            <person name="Kang W.H."/>
            <person name="Huh J.H."/>
            <person name="Kang B.C."/>
            <person name="Yang T.J."/>
            <person name="Lee Y.H."/>
            <person name="Bennetzen J.L."/>
            <person name="Choi D."/>
        </authorList>
    </citation>
    <scope>NUCLEOTIDE SEQUENCE [LARGE SCALE GENOMIC DNA]</scope>
    <source>
        <strain evidence="15">cv. CM334</strain>
    </source>
</reference>
<organism evidence="14 15">
    <name type="scientific">Capsicum annuum</name>
    <name type="common">Capsicum pepper</name>
    <dbReference type="NCBI Taxonomy" id="4072"/>
    <lineage>
        <taxon>Eukaryota</taxon>
        <taxon>Viridiplantae</taxon>
        <taxon>Streptophyta</taxon>
        <taxon>Embryophyta</taxon>
        <taxon>Tracheophyta</taxon>
        <taxon>Spermatophyta</taxon>
        <taxon>Magnoliopsida</taxon>
        <taxon>eudicotyledons</taxon>
        <taxon>Gunneridae</taxon>
        <taxon>Pentapetalae</taxon>
        <taxon>asterids</taxon>
        <taxon>lamiids</taxon>
        <taxon>Solanales</taxon>
        <taxon>Solanaceae</taxon>
        <taxon>Solanoideae</taxon>
        <taxon>Capsiceae</taxon>
        <taxon>Capsicum</taxon>
    </lineage>
</organism>
<gene>
    <name evidence="14" type="ORF">T459_25493</name>
</gene>
<keyword evidence="9" id="KW-1133">Transmembrane helix</keyword>
<dbReference type="AlphaFoldDB" id="A0A2G2YKY8"/>
<evidence type="ECO:0000256" key="7">
    <source>
        <dbReference type="ARBA" id="ARBA00022723"/>
    </source>
</evidence>
<dbReference type="EC" id="1.10.3.11" evidence="13"/>
<sequence length="186" mass="21033">MPKAANANKLLELELENACDEQRENATQLDELPLPSNSQLSQVESCQILSNNSVRNSALIQFGDPCSRTSAALQEIQKTTGSSSIEEKLKVVGISTSESRSSGKIKTYGEVTTKRLCESFKENNYLDYETKEKFEQCGGWIKALLEEDENERMHLMTMVDLVQPKWYERLLVIAVQGAFFNFHFVL</sequence>
<proteinExistence type="inferred from homology"/>
<keyword evidence="8 13" id="KW-0249">Electron transport</keyword>
<dbReference type="GO" id="GO:0098803">
    <property type="term" value="C:respiratory chain complex"/>
    <property type="evidence" value="ECO:0007669"/>
    <property type="project" value="UniProtKB-UniRule"/>
</dbReference>
<keyword evidence="15" id="KW-1185">Reference proteome</keyword>
<evidence type="ECO:0000256" key="1">
    <source>
        <dbReference type="ARBA" id="ARBA00001192"/>
    </source>
</evidence>
<comment type="cofactor">
    <cofactor evidence="13">
        <name>Fe cation</name>
        <dbReference type="ChEBI" id="CHEBI:24875"/>
    </cofactor>
    <text evidence="13">Binds 2 iron ions per subunit.</text>
</comment>
<keyword evidence="11 13" id="KW-0408">Iron</keyword>
<evidence type="ECO:0000313" key="14">
    <source>
        <dbReference type="EMBL" id="PHT70389.1"/>
    </source>
</evidence>
<dbReference type="InterPro" id="IPR038659">
    <property type="entry name" value="AOX_sf"/>
</dbReference>
<evidence type="ECO:0000256" key="8">
    <source>
        <dbReference type="ARBA" id="ARBA00022982"/>
    </source>
</evidence>
<dbReference type="Gene3D" id="1.20.1260.140">
    <property type="entry name" value="Alternative oxidase"/>
    <property type="match status" value="1"/>
</dbReference>
<reference evidence="14 15" key="1">
    <citation type="journal article" date="2014" name="Nat. Genet.">
        <title>Genome sequence of the hot pepper provides insights into the evolution of pungency in Capsicum species.</title>
        <authorList>
            <person name="Kim S."/>
            <person name="Park M."/>
            <person name="Yeom S.I."/>
            <person name="Kim Y.M."/>
            <person name="Lee J.M."/>
            <person name="Lee H.A."/>
            <person name="Seo E."/>
            <person name="Choi J."/>
            <person name="Cheong K."/>
            <person name="Kim K.T."/>
            <person name="Jung K."/>
            <person name="Lee G.W."/>
            <person name="Oh S.K."/>
            <person name="Bae C."/>
            <person name="Kim S.B."/>
            <person name="Lee H.Y."/>
            <person name="Kim S.Y."/>
            <person name="Kim M.S."/>
            <person name="Kang B.C."/>
            <person name="Jo Y.D."/>
            <person name="Yang H.B."/>
            <person name="Jeong H.J."/>
            <person name="Kang W.H."/>
            <person name="Kwon J.K."/>
            <person name="Shin C."/>
            <person name="Lim J.Y."/>
            <person name="Park J.H."/>
            <person name="Huh J.H."/>
            <person name="Kim J.S."/>
            <person name="Kim B.D."/>
            <person name="Cohen O."/>
            <person name="Paran I."/>
            <person name="Suh M.C."/>
            <person name="Lee S.B."/>
            <person name="Kim Y.K."/>
            <person name="Shin Y."/>
            <person name="Noh S.J."/>
            <person name="Park J."/>
            <person name="Seo Y.S."/>
            <person name="Kwon S.Y."/>
            <person name="Kim H.A."/>
            <person name="Park J.M."/>
            <person name="Kim H.J."/>
            <person name="Choi S.B."/>
            <person name="Bosland P.W."/>
            <person name="Reeves G."/>
            <person name="Jo S.H."/>
            <person name="Lee B.W."/>
            <person name="Cho H.T."/>
            <person name="Choi H.S."/>
            <person name="Lee M.S."/>
            <person name="Yu Y."/>
            <person name="Do Choi Y."/>
            <person name="Park B.S."/>
            <person name="van Deynze A."/>
            <person name="Ashrafi H."/>
            <person name="Hill T."/>
            <person name="Kim W.T."/>
            <person name="Pai H.S."/>
            <person name="Ahn H.K."/>
            <person name="Yeam I."/>
            <person name="Giovannoni J.J."/>
            <person name="Rose J.K."/>
            <person name="Sorensen I."/>
            <person name="Lee S.J."/>
            <person name="Kim R.W."/>
            <person name="Choi I.Y."/>
            <person name="Choi B.S."/>
            <person name="Lim J.S."/>
            <person name="Lee Y.H."/>
            <person name="Choi D."/>
        </authorList>
    </citation>
    <scope>NUCLEOTIDE SEQUENCE [LARGE SCALE GENOMIC DNA]</scope>
    <source>
        <strain evidence="15">cv. CM334</strain>
    </source>
</reference>
<dbReference type="GO" id="GO:0009916">
    <property type="term" value="F:alternative oxidase activity"/>
    <property type="evidence" value="ECO:0000318"/>
    <property type="project" value="GO_Central"/>
</dbReference>
<evidence type="ECO:0000256" key="10">
    <source>
        <dbReference type="ARBA" id="ARBA00023002"/>
    </source>
</evidence>
<comment type="caution">
    <text evidence="14">The sequence shown here is derived from an EMBL/GenBank/DDBJ whole genome shotgun (WGS) entry which is preliminary data.</text>
</comment>
<dbReference type="GO" id="GO:0016020">
    <property type="term" value="C:membrane"/>
    <property type="evidence" value="ECO:0007669"/>
    <property type="project" value="UniProtKB-SubCell"/>
</dbReference>
<evidence type="ECO:0000313" key="15">
    <source>
        <dbReference type="Proteomes" id="UP000222542"/>
    </source>
</evidence>
<dbReference type="Proteomes" id="UP000222542">
    <property type="component" value="Unassembled WGS sequence"/>
</dbReference>
<evidence type="ECO:0000256" key="3">
    <source>
        <dbReference type="ARBA" id="ARBA00008388"/>
    </source>
</evidence>
<evidence type="ECO:0000256" key="12">
    <source>
        <dbReference type="ARBA" id="ARBA00023136"/>
    </source>
</evidence>
<dbReference type="GO" id="GO:0005739">
    <property type="term" value="C:mitochondrion"/>
    <property type="evidence" value="ECO:0000318"/>
    <property type="project" value="GO_Central"/>
</dbReference>
<keyword evidence="7 13" id="KW-0479">Metal-binding</keyword>
<dbReference type="Gramene" id="PHT70389">
    <property type="protein sequence ID" value="PHT70389"/>
    <property type="gene ID" value="T459_25493"/>
</dbReference>
<evidence type="ECO:0000256" key="13">
    <source>
        <dbReference type="RuleBase" id="RU003779"/>
    </source>
</evidence>
<dbReference type="PANTHER" id="PTHR31803:SF6">
    <property type="entry name" value="UBIQUINOL OXIDASE 2, MITOCHONDRIAL"/>
    <property type="match status" value="1"/>
</dbReference>
<name>A0A2G2YKY8_CAPAN</name>
<dbReference type="GO" id="GO:0046872">
    <property type="term" value="F:metal ion binding"/>
    <property type="evidence" value="ECO:0007669"/>
    <property type="project" value="UniProtKB-UniRule"/>
</dbReference>
<comment type="similarity">
    <text evidence="3 13">Belongs to the alternative oxidase family.</text>
</comment>
<keyword evidence="6 13" id="KW-0812">Transmembrane</keyword>
<accession>A0A2G2YKY8</accession>
<dbReference type="EMBL" id="AYRZ02000010">
    <property type="protein sequence ID" value="PHT70389.1"/>
    <property type="molecule type" value="Genomic_DNA"/>
</dbReference>
<dbReference type="PANTHER" id="PTHR31803">
    <property type="entry name" value="ALTERNATIVE OXIDASE"/>
    <property type="match status" value="1"/>
</dbReference>
<protein>
    <recommendedName>
        <fullName evidence="13">Ubiquinol oxidase</fullName>
        <ecNumber evidence="13">1.10.3.11</ecNumber>
    </recommendedName>
</protein>
<evidence type="ECO:0000256" key="4">
    <source>
        <dbReference type="ARBA" id="ARBA00022448"/>
    </source>
</evidence>
<dbReference type="GO" id="GO:0106292">
    <property type="term" value="F:superoxide-generating NADPH oxidase activity"/>
    <property type="evidence" value="ECO:0007669"/>
    <property type="project" value="UniProtKB-ARBA"/>
</dbReference>
<comment type="subcellular location">
    <subcellularLocation>
        <location evidence="2">Membrane</location>
    </subcellularLocation>
</comment>
<evidence type="ECO:0000256" key="6">
    <source>
        <dbReference type="ARBA" id="ARBA00022692"/>
    </source>
</evidence>
<evidence type="ECO:0000256" key="11">
    <source>
        <dbReference type="ARBA" id="ARBA00023004"/>
    </source>
</evidence>
<evidence type="ECO:0000256" key="5">
    <source>
        <dbReference type="ARBA" id="ARBA00022660"/>
    </source>
</evidence>
<evidence type="ECO:0000256" key="9">
    <source>
        <dbReference type="ARBA" id="ARBA00022989"/>
    </source>
</evidence>
<dbReference type="InterPro" id="IPR002680">
    <property type="entry name" value="AOX"/>
</dbReference>
<keyword evidence="5 13" id="KW-0679">Respiratory chain</keyword>